<evidence type="ECO:0000259" key="3">
    <source>
        <dbReference type="PROSITE" id="PS51352"/>
    </source>
</evidence>
<evidence type="ECO:0000256" key="2">
    <source>
        <dbReference type="ARBA" id="ARBA00022748"/>
    </source>
</evidence>
<dbReference type="Proteomes" id="UP000293535">
    <property type="component" value="Unassembled WGS sequence"/>
</dbReference>
<comment type="caution">
    <text evidence="5">The sequence shown here is derived from an EMBL/GenBank/DDBJ whole genome shotgun (WGS) entry which is preliminary data.</text>
</comment>
<accession>A0A482SZC9</accession>
<comment type="subcellular location">
    <subcellularLocation>
        <location evidence="1">Cell envelope</location>
    </subcellularLocation>
</comment>
<dbReference type="PROSITE" id="PS00194">
    <property type="entry name" value="THIOREDOXIN_1"/>
    <property type="match status" value="1"/>
</dbReference>
<evidence type="ECO:0000256" key="1">
    <source>
        <dbReference type="ARBA" id="ARBA00004196"/>
    </source>
</evidence>
<dbReference type="PANTHER" id="PTHR42852">
    <property type="entry name" value="THIOL:DISULFIDE INTERCHANGE PROTEIN DSBE"/>
    <property type="match status" value="1"/>
</dbReference>
<proteinExistence type="predicted"/>
<dbReference type="InterPro" id="IPR013766">
    <property type="entry name" value="Thioredoxin_domain"/>
</dbReference>
<feature type="domain" description="Thioredoxin" evidence="3">
    <location>
        <begin position="9"/>
        <end position="175"/>
    </location>
</feature>
<protein>
    <submittedName>
        <fullName evidence="5">TlpA family protein disulfide reductase</fullName>
    </submittedName>
</protein>
<organism evidence="5 6">
    <name type="scientific">Haloarcula hispanica</name>
    <dbReference type="NCBI Taxonomy" id="51589"/>
    <lineage>
        <taxon>Archaea</taxon>
        <taxon>Methanobacteriati</taxon>
        <taxon>Methanobacteriota</taxon>
        <taxon>Stenosarchaea group</taxon>
        <taxon>Halobacteria</taxon>
        <taxon>Halobacteriales</taxon>
        <taxon>Haloarculaceae</taxon>
        <taxon>Haloarcula</taxon>
    </lineage>
</organism>
<dbReference type="Proteomes" id="UP000326244">
    <property type="component" value="Unassembled WGS sequence"/>
</dbReference>
<gene>
    <name evidence="4" type="ORF">EGO51_17750</name>
    <name evidence="5" type="ORF">ELS20_17160</name>
</gene>
<evidence type="ECO:0000313" key="7">
    <source>
        <dbReference type="Proteomes" id="UP000326244"/>
    </source>
</evidence>
<evidence type="ECO:0000313" key="5">
    <source>
        <dbReference type="EMBL" id="RYJ07826.1"/>
    </source>
</evidence>
<dbReference type="InterPro" id="IPR050553">
    <property type="entry name" value="Thioredoxin_ResA/DsbE_sf"/>
</dbReference>
<dbReference type="CDD" id="cd02966">
    <property type="entry name" value="TlpA_like_family"/>
    <property type="match status" value="1"/>
</dbReference>
<keyword evidence="2" id="KW-0201">Cytochrome c-type biogenesis</keyword>
<dbReference type="InterPro" id="IPR036249">
    <property type="entry name" value="Thioredoxin-like_sf"/>
</dbReference>
<reference evidence="5 6" key="2">
    <citation type="submission" date="2018-12" db="EMBL/GenBank/DDBJ databases">
        <title>Draft genome sequence of Haloarcula hispinica strain 18.1, an halophilic archaeon isolated from Chott El Jerid of Southern Tunisia.</title>
        <authorList>
            <person name="Najjari A."/>
            <person name="Ben Dhia O."/>
            <person name="Ferjani R."/>
            <person name="Mahjoubi M."/>
            <person name="Sghaier H."/>
            <person name="Elshahed M."/>
            <person name="Ouzari H.I."/>
            <person name="Cherid A."/>
            <person name="Youssef N."/>
        </authorList>
    </citation>
    <scope>NUCLEOTIDE SEQUENCE [LARGE SCALE GENOMIC DNA]</scope>
    <source>
        <strain evidence="5 6">18.1</strain>
    </source>
</reference>
<dbReference type="GO" id="GO:0017004">
    <property type="term" value="P:cytochrome complex assembly"/>
    <property type="evidence" value="ECO:0007669"/>
    <property type="project" value="UniProtKB-KW"/>
</dbReference>
<dbReference type="EMBL" id="RZIG01000004">
    <property type="protein sequence ID" value="RYJ07826.1"/>
    <property type="molecule type" value="Genomic_DNA"/>
</dbReference>
<name>A0A482SZC9_HALHI</name>
<dbReference type="GeneID" id="99240461"/>
<dbReference type="PROSITE" id="PS51352">
    <property type="entry name" value="THIOREDOXIN_2"/>
    <property type="match status" value="1"/>
</dbReference>
<dbReference type="InterPro" id="IPR017937">
    <property type="entry name" value="Thioredoxin_CS"/>
</dbReference>
<reference evidence="4 7" key="1">
    <citation type="submission" date="2018-11" db="EMBL/GenBank/DDBJ databases">
        <title>Genomic analysis of Haloarcula hispanica CBA1121.</title>
        <authorList>
            <person name="Kim Y.B."/>
            <person name="Roh S.W."/>
        </authorList>
    </citation>
    <scope>NUCLEOTIDE SEQUENCE [LARGE SCALE GENOMIC DNA]</scope>
    <source>
        <strain evidence="4 7">CBA1121</strain>
    </source>
</reference>
<dbReference type="AlphaFoldDB" id="A0A482SZC9"/>
<dbReference type="Gene3D" id="3.40.30.10">
    <property type="entry name" value="Glutaredoxin"/>
    <property type="match status" value="1"/>
</dbReference>
<dbReference type="SUPFAM" id="SSF52833">
    <property type="entry name" value="Thioredoxin-like"/>
    <property type="match status" value="1"/>
</dbReference>
<sequence>MNRRQVVAAMAGLGLTGGSLWVAQNGLSGSQTGNTEQLPIRVETLDAHGSSAGETAVPTPGTVTVIDLFATWCAPCDDQLRILNAMQPEYTDVSFVSVTNERPSETLTRADISAWWNRNGGVWTVGLDPGSELLAALGADGLPYIAITDESGTVQFGHSGLAGEGTLRDELDALV</sequence>
<evidence type="ECO:0000313" key="6">
    <source>
        <dbReference type="Proteomes" id="UP000293535"/>
    </source>
</evidence>
<evidence type="ECO:0000313" key="4">
    <source>
        <dbReference type="EMBL" id="KAA9405169.1"/>
    </source>
</evidence>
<dbReference type="Pfam" id="PF08534">
    <property type="entry name" value="Redoxin"/>
    <property type="match status" value="1"/>
</dbReference>
<dbReference type="GO" id="GO:0016491">
    <property type="term" value="F:oxidoreductase activity"/>
    <property type="evidence" value="ECO:0007669"/>
    <property type="project" value="InterPro"/>
</dbReference>
<dbReference type="EMBL" id="RQWK01000002">
    <property type="protein sequence ID" value="KAA9405169.1"/>
    <property type="molecule type" value="Genomic_DNA"/>
</dbReference>
<dbReference type="InterPro" id="IPR013740">
    <property type="entry name" value="Redoxin"/>
</dbReference>
<dbReference type="PANTHER" id="PTHR42852:SF13">
    <property type="entry name" value="PROTEIN DIPZ"/>
    <property type="match status" value="1"/>
</dbReference>
<dbReference type="RefSeq" id="WP_050007886.1">
    <property type="nucleotide sequence ID" value="NZ_JAFKAA010000004.1"/>
</dbReference>